<dbReference type="EMBL" id="BMAW01022812">
    <property type="protein sequence ID" value="GFT79592.1"/>
    <property type="molecule type" value="Genomic_DNA"/>
</dbReference>
<evidence type="ECO:0000313" key="2">
    <source>
        <dbReference type="Proteomes" id="UP000887013"/>
    </source>
</evidence>
<organism evidence="1 2">
    <name type="scientific">Nephila pilipes</name>
    <name type="common">Giant wood spider</name>
    <name type="synonym">Nephila maculata</name>
    <dbReference type="NCBI Taxonomy" id="299642"/>
    <lineage>
        <taxon>Eukaryota</taxon>
        <taxon>Metazoa</taxon>
        <taxon>Ecdysozoa</taxon>
        <taxon>Arthropoda</taxon>
        <taxon>Chelicerata</taxon>
        <taxon>Arachnida</taxon>
        <taxon>Araneae</taxon>
        <taxon>Araneomorphae</taxon>
        <taxon>Entelegynae</taxon>
        <taxon>Araneoidea</taxon>
        <taxon>Nephilidae</taxon>
        <taxon>Nephila</taxon>
    </lineage>
</organism>
<sequence>THLKIQVIVERAKMSPCAESVSRSANERSLLVEFSTVVKPYDSS</sequence>
<evidence type="ECO:0000313" key="1">
    <source>
        <dbReference type="EMBL" id="GFT79592.1"/>
    </source>
</evidence>
<gene>
    <name evidence="1" type="ORF">NPIL_288871</name>
</gene>
<dbReference type="AlphaFoldDB" id="A0A8X6PT62"/>
<keyword evidence="2" id="KW-1185">Reference proteome</keyword>
<protein>
    <submittedName>
        <fullName evidence="1">Uncharacterized protein</fullName>
    </submittedName>
</protein>
<dbReference type="Proteomes" id="UP000887013">
    <property type="component" value="Unassembled WGS sequence"/>
</dbReference>
<name>A0A8X6PT62_NEPPI</name>
<feature type="non-terminal residue" evidence="1">
    <location>
        <position position="1"/>
    </location>
</feature>
<reference evidence="1" key="1">
    <citation type="submission" date="2020-08" db="EMBL/GenBank/DDBJ databases">
        <title>Multicomponent nature underlies the extraordinary mechanical properties of spider dragline silk.</title>
        <authorList>
            <person name="Kono N."/>
            <person name="Nakamura H."/>
            <person name="Mori M."/>
            <person name="Yoshida Y."/>
            <person name="Ohtoshi R."/>
            <person name="Malay A.D."/>
            <person name="Moran D.A.P."/>
            <person name="Tomita M."/>
            <person name="Numata K."/>
            <person name="Arakawa K."/>
        </authorList>
    </citation>
    <scope>NUCLEOTIDE SEQUENCE</scope>
</reference>
<proteinExistence type="predicted"/>
<accession>A0A8X6PT62</accession>
<comment type="caution">
    <text evidence="1">The sequence shown here is derived from an EMBL/GenBank/DDBJ whole genome shotgun (WGS) entry which is preliminary data.</text>
</comment>